<dbReference type="Pfam" id="PF04932">
    <property type="entry name" value="Wzy_C"/>
    <property type="match status" value="1"/>
</dbReference>
<feature type="transmembrane region" description="Helical" evidence="5">
    <location>
        <begin position="360"/>
        <end position="381"/>
    </location>
</feature>
<organism evidence="7 8">
    <name type="scientific">Flavobacterium zepuense</name>
    <dbReference type="NCBI Taxonomy" id="2593302"/>
    <lineage>
        <taxon>Bacteria</taxon>
        <taxon>Pseudomonadati</taxon>
        <taxon>Bacteroidota</taxon>
        <taxon>Flavobacteriia</taxon>
        <taxon>Flavobacteriales</taxon>
        <taxon>Flavobacteriaceae</taxon>
        <taxon>Flavobacterium</taxon>
    </lineage>
</organism>
<sequence>MANIYNFSSNALLKRIGLSPGKKLLVFLLSLVVVTIPMGYVYNSISIIFFVLYSILAAHKSNYSARVALLLPVLLFLLMVISLSWSINFKESLKALGKESALIFIPVAFYLNRSLAKRSVSDVLKNYGICMCLFAVYFVIRAIIRYADTGNIEVFFYHELATQKLNAIYLSVLLSLALFVFIDKKDKTFWGYGASLFLLVVIFLLSSKNIIIIDVLLIMCYYLFYSGLSRKTIIATVGVISIMVLGLGYYGKIYDRLQHEMVAPEQVDTSDGIHHVTIAEAWQRPKFAANYYFNGTAFRAYQIRIFTEMLREEPIFFTGYGINASEIKVINKGIEHSLDHKNGENESYNQLNFHNQYIEAFADLGIFGLVLVLTMALLNLINGIRHKYFIHIAFAVLMISLFLTESFLWRQRGVVFFTVFYCLFNDLRPFTSRIPTISRNREQAI</sequence>
<keyword evidence="2 5" id="KW-0812">Transmembrane</keyword>
<protein>
    <recommendedName>
        <fullName evidence="6">O-antigen ligase-related domain-containing protein</fullName>
    </recommendedName>
</protein>
<proteinExistence type="predicted"/>
<dbReference type="RefSeq" id="WP_143374882.1">
    <property type="nucleotide sequence ID" value="NZ_VJVZ01000014.1"/>
</dbReference>
<feature type="transmembrane region" description="Helical" evidence="5">
    <location>
        <begin position="164"/>
        <end position="182"/>
    </location>
</feature>
<gene>
    <name evidence="7" type="ORF">FMM05_18325</name>
</gene>
<dbReference type="InterPro" id="IPR007016">
    <property type="entry name" value="O-antigen_ligase-rel_domated"/>
</dbReference>
<evidence type="ECO:0000313" key="7">
    <source>
        <dbReference type="EMBL" id="TRW22145.1"/>
    </source>
</evidence>
<dbReference type="OrthoDB" id="1093278at2"/>
<feature type="transmembrane region" description="Helical" evidence="5">
    <location>
        <begin position="189"/>
        <end position="205"/>
    </location>
</feature>
<comment type="subcellular location">
    <subcellularLocation>
        <location evidence="1">Membrane</location>
        <topology evidence="1">Multi-pass membrane protein</topology>
    </subcellularLocation>
</comment>
<feature type="transmembrane region" description="Helical" evidence="5">
    <location>
        <begin position="233"/>
        <end position="251"/>
    </location>
</feature>
<feature type="transmembrane region" description="Helical" evidence="5">
    <location>
        <begin position="388"/>
        <end position="408"/>
    </location>
</feature>
<keyword evidence="8" id="KW-1185">Reference proteome</keyword>
<dbReference type="EMBL" id="VJVZ01000014">
    <property type="protein sequence ID" value="TRW22145.1"/>
    <property type="molecule type" value="Genomic_DNA"/>
</dbReference>
<evidence type="ECO:0000256" key="5">
    <source>
        <dbReference type="SAM" id="Phobius"/>
    </source>
</evidence>
<evidence type="ECO:0000259" key="6">
    <source>
        <dbReference type="Pfam" id="PF04932"/>
    </source>
</evidence>
<name>A0A552UVC6_9FLAO</name>
<evidence type="ECO:0000256" key="3">
    <source>
        <dbReference type="ARBA" id="ARBA00022989"/>
    </source>
</evidence>
<dbReference type="InterPro" id="IPR051533">
    <property type="entry name" value="WaaL-like"/>
</dbReference>
<evidence type="ECO:0000256" key="2">
    <source>
        <dbReference type="ARBA" id="ARBA00022692"/>
    </source>
</evidence>
<keyword evidence="4 5" id="KW-0472">Membrane</keyword>
<evidence type="ECO:0000256" key="1">
    <source>
        <dbReference type="ARBA" id="ARBA00004141"/>
    </source>
</evidence>
<evidence type="ECO:0000256" key="4">
    <source>
        <dbReference type="ARBA" id="ARBA00023136"/>
    </source>
</evidence>
<keyword evidence="3 5" id="KW-1133">Transmembrane helix</keyword>
<dbReference type="AlphaFoldDB" id="A0A552UVC6"/>
<dbReference type="GO" id="GO:0016020">
    <property type="term" value="C:membrane"/>
    <property type="evidence" value="ECO:0007669"/>
    <property type="project" value="UniProtKB-SubCell"/>
</dbReference>
<feature type="transmembrane region" description="Helical" evidence="5">
    <location>
        <begin position="211"/>
        <end position="228"/>
    </location>
</feature>
<comment type="caution">
    <text evidence="7">The sequence shown here is derived from an EMBL/GenBank/DDBJ whole genome shotgun (WGS) entry which is preliminary data.</text>
</comment>
<feature type="transmembrane region" description="Helical" evidence="5">
    <location>
        <begin position="24"/>
        <end position="55"/>
    </location>
</feature>
<accession>A0A552UVC6</accession>
<feature type="domain" description="O-antigen ligase-related" evidence="6">
    <location>
        <begin position="195"/>
        <end position="373"/>
    </location>
</feature>
<dbReference type="PANTHER" id="PTHR37422:SF17">
    <property type="entry name" value="O-ANTIGEN LIGASE"/>
    <property type="match status" value="1"/>
</dbReference>
<dbReference type="Proteomes" id="UP000320643">
    <property type="component" value="Unassembled WGS sequence"/>
</dbReference>
<feature type="transmembrane region" description="Helical" evidence="5">
    <location>
        <begin position="123"/>
        <end position="144"/>
    </location>
</feature>
<reference evidence="7 8" key="1">
    <citation type="submission" date="2019-07" db="EMBL/GenBank/DDBJ databases">
        <title>Flavobacterium sp. nov., isolated from glacier ice.</title>
        <authorList>
            <person name="Liu Q."/>
            <person name="Xin Y.-H."/>
        </authorList>
    </citation>
    <scope>NUCLEOTIDE SEQUENCE [LARGE SCALE GENOMIC DNA]</scope>
    <source>
        <strain evidence="7 8">ZT4R6</strain>
    </source>
</reference>
<dbReference type="PANTHER" id="PTHR37422">
    <property type="entry name" value="TEICHURONIC ACID BIOSYNTHESIS PROTEIN TUAE"/>
    <property type="match status" value="1"/>
</dbReference>
<feature type="transmembrane region" description="Helical" evidence="5">
    <location>
        <begin position="67"/>
        <end position="87"/>
    </location>
</feature>
<evidence type="ECO:0000313" key="8">
    <source>
        <dbReference type="Proteomes" id="UP000320643"/>
    </source>
</evidence>